<evidence type="ECO:0000259" key="1">
    <source>
        <dbReference type="Pfam" id="PF00534"/>
    </source>
</evidence>
<feature type="domain" description="Glycosyltransferase subfamily 4-like N-terminal" evidence="2">
    <location>
        <begin position="56"/>
        <end position="172"/>
    </location>
</feature>
<dbReference type="KEGG" id="mff:MFFC18_35430"/>
<dbReference type="SUPFAM" id="SSF53756">
    <property type="entry name" value="UDP-Glycosyltransferase/glycogen phosphorylase"/>
    <property type="match status" value="1"/>
</dbReference>
<organism evidence="3 4">
    <name type="scientific">Mariniblastus fucicola</name>
    <dbReference type="NCBI Taxonomy" id="980251"/>
    <lineage>
        <taxon>Bacteria</taxon>
        <taxon>Pseudomonadati</taxon>
        <taxon>Planctomycetota</taxon>
        <taxon>Planctomycetia</taxon>
        <taxon>Pirellulales</taxon>
        <taxon>Pirellulaceae</taxon>
        <taxon>Mariniblastus</taxon>
    </lineage>
</organism>
<dbReference type="PANTHER" id="PTHR45947:SF3">
    <property type="entry name" value="SULFOQUINOVOSYL TRANSFERASE SQD2"/>
    <property type="match status" value="1"/>
</dbReference>
<dbReference type="InterPro" id="IPR050194">
    <property type="entry name" value="Glycosyltransferase_grp1"/>
</dbReference>
<dbReference type="SUPFAM" id="SSF56300">
    <property type="entry name" value="Metallo-dependent phosphatases"/>
    <property type="match status" value="1"/>
</dbReference>
<dbReference type="EMBL" id="CP042912">
    <property type="protein sequence ID" value="QEG23642.1"/>
    <property type="molecule type" value="Genomic_DNA"/>
</dbReference>
<dbReference type="GO" id="GO:0016757">
    <property type="term" value="F:glycosyltransferase activity"/>
    <property type="evidence" value="ECO:0007669"/>
    <property type="project" value="UniProtKB-KW"/>
</dbReference>
<dbReference type="Pfam" id="PF00534">
    <property type="entry name" value="Glycos_transf_1"/>
    <property type="match status" value="1"/>
</dbReference>
<sequence length="857" mass="95886">MTEKNRRSYVIKSWRQYVHQLLDHRETAINHPHLSGSATRSRVVCFSDTFGVESNNGVGRFLQDLRTGSQSNDLPIEFVVPGKHENIEDVRFVRAPSFTVPGYPDLRISMPLEHQRKQIAYLLKKKQPDVIHVSTPGPFGFFGVSLANDLRLPLVGIYHTDFPDYAHSIVNSQLEHYAVNPGSLLENPIVKAVAPVVTDKATPLFMKLMTGNPQFMQDVAACTDIGKRNFEILAGDVDWKQRVCDLSSLITAKVLHQFYSRFTLVVARSPAQVQRIQETLNLSPNRVRCLTPGIDTNKFHPNHSDQNIWQQFSDVDSKSFKVLYVGRITSEKNFNFLLETWQALQERVSDDDRKIELIVVGRGDEKLKTKAAQLPNVRLVGALGGKELSAVYASSDILAFPSTTETLGQVGLEAGASGLPVIVADQGGPGMYVLPSTGCVLPTNDPLRWATKILEFARDENRQQQFSNAARRHISENHSLEASLESYWNIHHEAIVVEQDRRKNLREKNRRAIAYSKSAEPSGQKGVMVITDYHAGKRFGNKVTQKQKRNAIKSMLLMAVENDLDVIFGGDFGDHGSRPERLEADFAMLREVQKEVGLDHSPQLIRGNHDCGYTDQELSKLTGGCRVHESLLFFHEASRVAITHGHILGLHRVIELAGQQGIGYEKLEHAFREDSLDEDLKPSVIAYDLANLVESLTQKKGLSGLGNFWEASFGFRSAVAAHFLKLEKQSSRIDMRTWKLIASLVGTHNDIETAAKIGEACGSWATVFGHSHEPLTRAVKMGESGHKHLVGNAGNIHRKSPTCIVAKFPVVQVYRFSHTAQQLSVRYAHSLRNENLKRHQAKFKNAFPQPVSFSETN</sequence>
<evidence type="ECO:0000313" key="3">
    <source>
        <dbReference type="EMBL" id="QEG23642.1"/>
    </source>
</evidence>
<feature type="domain" description="Glycosyl transferase family 1" evidence="1">
    <location>
        <begin position="306"/>
        <end position="472"/>
    </location>
</feature>
<name>A0A5B9PFW6_9BACT</name>
<dbReference type="InterPro" id="IPR028098">
    <property type="entry name" value="Glyco_trans_4-like_N"/>
</dbReference>
<dbReference type="EC" id="2.4.1.-" evidence="3"/>
<dbReference type="InterPro" id="IPR029052">
    <property type="entry name" value="Metallo-depent_PP-like"/>
</dbReference>
<keyword evidence="4" id="KW-1185">Reference proteome</keyword>
<dbReference type="Gene3D" id="3.40.50.2000">
    <property type="entry name" value="Glycogen Phosphorylase B"/>
    <property type="match status" value="3"/>
</dbReference>
<dbReference type="InterPro" id="IPR001296">
    <property type="entry name" value="Glyco_trans_1"/>
</dbReference>
<accession>A0A5B9PFW6</accession>
<reference evidence="3 4" key="1">
    <citation type="submission" date="2019-08" db="EMBL/GenBank/DDBJ databases">
        <title>Deep-cultivation of Planctomycetes and their phenomic and genomic characterization uncovers novel biology.</title>
        <authorList>
            <person name="Wiegand S."/>
            <person name="Jogler M."/>
            <person name="Boedeker C."/>
            <person name="Pinto D."/>
            <person name="Vollmers J."/>
            <person name="Rivas-Marin E."/>
            <person name="Kohn T."/>
            <person name="Peeters S.H."/>
            <person name="Heuer A."/>
            <person name="Rast P."/>
            <person name="Oberbeckmann S."/>
            <person name="Bunk B."/>
            <person name="Jeske O."/>
            <person name="Meyerdierks A."/>
            <person name="Storesund J.E."/>
            <person name="Kallscheuer N."/>
            <person name="Luecker S."/>
            <person name="Lage O.M."/>
            <person name="Pohl T."/>
            <person name="Merkel B.J."/>
            <person name="Hornburger P."/>
            <person name="Mueller R.-W."/>
            <person name="Bruemmer F."/>
            <person name="Labrenz M."/>
            <person name="Spormann A.M."/>
            <person name="Op den Camp H."/>
            <person name="Overmann J."/>
            <person name="Amann R."/>
            <person name="Jetten M.S.M."/>
            <person name="Mascher T."/>
            <person name="Medema M.H."/>
            <person name="Devos D.P."/>
            <person name="Kaster A.-K."/>
            <person name="Ovreas L."/>
            <person name="Rohde M."/>
            <person name="Galperin M.Y."/>
            <person name="Jogler C."/>
        </authorList>
    </citation>
    <scope>NUCLEOTIDE SEQUENCE [LARGE SCALE GENOMIC DNA]</scope>
    <source>
        <strain evidence="3 4">FC18</strain>
    </source>
</reference>
<proteinExistence type="predicted"/>
<evidence type="ECO:0000259" key="2">
    <source>
        <dbReference type="Pfam" id="PF13439"/>
    </source>
</evidence>
<dbReference type="Pfam" id="PF13439">
    <property type="entry name" value="Glyco_transf_4"/>
    <property type="match status" value="1"/>
</dbReference>
<dbReference type="STRING" id="980251.GCA_001642875_04409"/>
<protein>
    <submittedName>
        <fullName evidence="3">GDP-mannose-dependent alpha-mannosyltransferase</fullName>
        <ecNumber evidence="3">2.4.1.-</ecNumber>
    </submittedName>
</protein>
<evidence type="ECO:0000313" key="4">
    <source>
        <dbReference type="Proteomes" id="UP000322214"/>
    </source>
</evidence>
<dbReference type="PANTHER" id="PTHR45947">
    <property type="entry name" value="SULFOQUINOVOSYL TRANSFERASE SQD2"/>
    <property type="match status" value="1"/>
</dbReference>
<dbReference type="AlphaFoldDB" id="A0A5B9PFW6"/>
<keyword evidence="3" id="KW-0328">Glycosyltransferase</keyword>
<gene>
    <name evidence="3" type="primary">mgtA</name>
    <name evidence="3" type="ORF">MFFC18_35430</name>
</gene>
<dbReference type="Proteomes" id="UP000322214">
    <property type="component" value="Chromosome"/>
</dbReference>
<keyword evidence="3" id="KW-0808">Transferase</keyword>